<evidence type="ECO:0000313" key="8">
    <source>
        <dbReference type="Ensembl" id="ENSHHUP00000073844.1"/>
    </source>
</evidence>
<accession>A0A4W5QN73</accession>
<dbReference type="PROSITE" id="PS50835">
    <property type="entry name" value="IG_LIKE"/>
    <property type="match status" value="1"/>
</dbReference>
<sequence length="139" mass="15709">MAESRDHGNKVETYVDHEVTLPCHLSPEISAVAMTIRWFKKTQCIYLYKRGQGTEVRGYKGRLCLITQELERGNVSLKLERFRTSDRGVYICQVIHGKQLREVAVGLNARNSGCSCMWAFLHSIGSFMNPPPPITLVPA</sequence>
<evidence type="ECO:0000256" key="2">
    <source>
        <dbReference type="ARBA" id="ARBA00022729"/>
    </source>
</evidence>
<dbReference type="InterPro" id="IPR007110">
    <property type="entry name" value="Ig-like_dom"/>
</dbReference>
<keyword evidence="3" id="KW-0472">Membrane</keyword>
<dbReference type="InterPro" id="IPR013106">
    <property type="entry name" value="Ig_V-set"/>
</dbReference>
<dbReference type="Proteomes" id="UP000314982">
    <property type="component" value="Unassembled WGS sequence"/>
</dbReference>
<dbReference type="Ensembl" id="ENSHHUT00000076273.1">
    <property type="protein sequence ID" value="ENSHHUP00000073844.1"/>
    <property type="gene ID" value="ENSHHUG00000043320.1"/>
</dbReference>
<dbReference type="SUPFAM" id="SSF48726">
    <property type="entry name" value="Immunoglobulin"/>
    <property type="match status" value="1"/>
</dbReference>
<keyword evidence="4" id="KW-1015">Disulfide bond</keyword>
<dbReference type="SMART" id="SM00406">
    <property type="entry name" value="IGv"/>
    <property type="match status" value="1"/>
</dbReference>
<evidence type="ECO:0000256" key="5">
    <source>
        <dbReference type="ARBA" id="ARBA00023180"/>
    </source>
</evidence>
<feature type="domain" description="Ig-like" evidence="7">
    <location>
        <begin position="1"/>
        <end position="104"/>
    </location>
</feature>
<dbReference type="InterPro" id="IPR013783">
    <property type="entry name" value="Ig-like_fold"/>
</dbReference>
<dbReference type="GO" id="GO:1903037">
    <property type="term" value="P:regulation of leukocyte cell-cell adhesion"/>
    <property type="evidence" value="ECO:0007669"/>
    <property type="project" value="UniProtKB-ARBA"/>
</dbReference>
<dbReference type="Pfam" id="PF07686">
    <property type="entry name" value="V-set"/>
    <property type="match status" value="1"/>
</dbReference>
<keyword evidence="5" id="KW-0325">Glycoprotein</keyword>
<reference evidence="8" key="3">
    <citation type="submission" date="2025-09" db="UniProtKB">
        <authorList>
            <consortium name="Ensembl"/>
        </authorList>
    </citation>
    <scope>IDENTIFICATION</scope>
</reference>
<dbReference type="GO" id="GO:0050863">
    <property type="term" value="P:regulation of T cell activation"/>
    <property type="evidence" value="ECO:0007669"/>
    <property type="project" value="UniProtKB-ARBA"/>
</dbReference>
<dbReference type="FunFam" id="2.60.40.10:FF:000142">
    <property type="entry name" value="V-set domain-containing T-cell activation inhibitor 1"/>
    <property type="match status" value="1"/>
</dbReference>
<evidence type="ECO:0000256" key="1">
    <source>
        <dbReference type="ARBA" id="ARBA00004370"/>
    </source>
</evidence>
<keyword evidence="2" id="KW-0732">Signal</keyword>
<protein>
    <recommendedName>
        <fullName evidence="7">Ig-like domain-containing protein</fullName>
    </recommendedName>
</protein>
<reference evidence="8" key="2">
    <citation type="submission" date="2025-08" db="UniProtKB">
        <authorList>
            <consortium name="Ensembl"/>
        </authorList>
    </citation>
    <scope>IDENTIFICATION</scope>
</reference>
<dbReference type="InterPro" id="IPR050504">
    <property type="entry name" value="IgSF_BTN/MOG"/>
</dbReference>
<dbReference type="GO" id="GO:0001817">
    <property type="term" value="P:regulation of cytokine production"/>
    <property type="evidence" value="ECO:0007669"/>
    <property type="project" value="TreeGrafter"/>
</dbReference>
<evidence type="ECO:0000256" key="3">
    <source>
        <dbReference type="ARBA" id="ARBA00023136"/>
    </source>
</evidence>
<keyword evidence="9" id="KW-1185">Reference proteome</keyword>
<organism evidence="8 9">
    <name type="scientific">Hucho hucho</name>
    <name type="common">huchen</name>
    <dbReference type="NCBI Taxonomy" id="62062"/>
    <lineage>
        <taxon>Eukaryota</taxon>
        <taxon>Metazoa</taxon>
        <taxon>Chordata</taxon>
        <taxon>Craniata</taxon>
        <taxon>Vertebrata</taxon>
        <taxon>Euteleostomi</taxon>
        <taxon>Actinopterygii</taxon>
        <taxon>Neopterygii</taxon>
        <taxon>Teleostei</taxon>
        <taxon>Protacanthopterygii</taxon>
        <taxon>Salmoniformes</taxon>
        <taxon>Salmonidae</taxon>
        <taxon>Salmoninae</taxon>
        <taxon>Hucho</taxon>
    </lineage>
</organism>
<evidence type="ECO:0000259" key="7">
    <source>
        <dbReference type="PROSITE" id="PS50835"/>
    </source>
</evidence>
<dbReference type="STRING" id="62062.ENSHHUP00000073844"/>
<dbReference type="PANTHER" id="PTHR24100:SF130">
    <property type="entry name" value="BUTYROPHILIN-LIKE PROTEIN 9"/>
    <property type="match status" value="1"/>
</dbReference>
<dbReference type="Gene3D" id="2.60.40.10">
    <property type="entry name" value="Immunoglobulins"/>
    <property type="match status" value="1"/>
</dbReference>
<dbReference type="InterPro" id="IPR036179">
    <property type="entry name" value="Ig-like_dom_sf"/>
</dbReference>
<evidence type="ECO:0000256" key="4">
    <source>
        <dbReference type="ARBA" id="ARBA00023157"/>
    </source>
</evidence>
<comment type="subcellular location">
    <subcellularLocation>
        <location evidence="1">Membrane</location>
    </subcellularLocation>
</comment>
<reference evidence="9" key="1">
    <citation type="submission" date="2018-06" db="EMBL/GenBank/DDBJ databases">
        <title>Genome assembly of Danube salmon.</title>
        <authorList>
            <person name="Macqueen D.J."/>
            <person name="Gundappa M.K."/>
        </authorList>
    </citation>
    <scope>NUCLEOTIDE SEQUENCE [LARGE SCALE GENOMIC DNA]</scope>
</reference>
<dbReference type="GO" id="GO:0050852">
    <property type="term" value="P:T cell receptor signaling pathway"/>
    <property type="evidence" value="ECO:0007669"/>
    <property type="project" value="TreeGrafter"/>
</dbReference>
<name>A0A4W5QN73_9TELE</name>
<dbReference type="GeneTree" id="ENSGT00990000204064"/>
<evidence type="ECO:0000256" key="6">
    <source>
        <dbReference type="ARBA" id="ARBA00023319"/>
    </source>
</evidence>
<dbReference type="GO" id="GO:0005102">
    <property type="term" value="F:signaling receptor binding"/>
    <property type="evidence" value="ECO:0007669"/>
    <property type="project" value="TreeGrafter"/>
</dbReference>
<dbReference type="AlphaFoldDB" id="A0A4W5QN73"/>
<evidence type="ECO:0000313" key="9">
    <source>
        <dbReference type="Proteomes" id="UP000314982"/>
    </source>
</evidence>
<dbReference type="GO" id="GO:0009897">
    <property type="term" value="C:external side of plasma membrane"/>
    <property type="evidence" value="ECO:0007669"/>
    <property type="project" value="TreeGrafter"/>
</dbReference>
<keyword evidence="6" id="KW-0393">Immunoglobulin domain</keyword>
<proteinExistence type="predicted"/>
<dbReference type="PANTHER" id="PTHR24100">
    <property type="entry name" value="BUTYROPHILIN"/>
    <property type="match status" value="1"/>
</dbReference>